<dbReference type="Proteomes" id="UP000263486">
    <property type="component" value="Unassembled WGS sequence"/>
</dbReference>
<dbReference type="EMBL" id="QUAJ01000002">
    <property type="protein sequence ID" value="REI42993.1"/>
    <property type="molecule type" value="Genomic_DNA"/>
</dbReference>
<accession>A0ABX9KKZ8</accession>
<sequence length="121" mass="13804">MDDFREKLNGDIKARVKVNIYKTLLEEEKHKNKRNSAIGLSLFIVGIVSTSALYQVRDISQPQNVRASQGIVKTVTSRNDLPKYLEVKNAVEMDLLDDGLLKGRKLSNVKEEDFFVSDFKM</sequence>
<keyword evidence="2" id="KW-1185">Reference proteome</keyword>
<gene>
    <name evidence="1" type="ORF">DYH56_02270</name>
</gene>
<dbReference type="RefSeq" id="WP_114641224.1">
    <property type="nucleotide sequence ID" value="NZ_JAACIO010000002.1"/>
</dbReference>
<protein>
    <submittedName>
        <fullName evidence="1">Uncharacterized protein</fullName>
    </submittedName>
</protein>
<proteinExistence type="predicted"/>
<name>A0ABX9KKZ8_9FUSO</name>
<evidence type="ECO:0000313" key="1">
    <source>
        <dbReference type="EMBL" id="REI42993.1"/>
    </source>
</evidence>
<reference evidence="1 2" key="1">
    <citation type="submission" date="2018-08" db="EMBL/GenBank/DDBJ databases">
        <title>Draft genome sequence of Psychrilyobacter sp. strain SD5 isolated from Black Sea water.</title>
        <authorList>
            <person name="Yadav S."/>
            <person name="Villanueva L."/>
            <person name="Damste J.S.S."/>
        </authorList>
    </citation>
    <scope>NUCLEOTIDE SEQUENCE [LARGE SCALE GENOMIC DNA]</scope>
    <source>
        <strain evidence="1 2">SD5</strain>
    </source>
</reference>
<comment type="caution">
    <text evidence="1">The sequence shown here is derived from an EMBL/GenBank/DDBJ whole genome shotgun (WGS) entry which is preliminary data.</text>
</comment>
<evidence type="ECO:0000313" key="2">
    <source>
        <dbReference type="Proteomes" id="UP000263486"/>
    </source>
</evidence>
<organism evidence="1 2">
    <name type="scientific">Psychrilyobacter piezotolerans</name>
    <dbReference type="NCBI Taxonomy" id="2293438"/>
    <lineage>
        <taxon>Bacteria</taxon>
        <taxon>Fusobacteriati</taxon>
        <taxon>Fusobacteriota</taxon>
        <taxon>Fusobacteriia</taxon>
        <taxon>Fusobacteriales</taxon>
        <taxon>Fusobacteriaceae</taxon>
        <taxon>Psychrilyobacter</taxon>
    </lineage>
</organism>